<proteinExistence type="predicted"/>
<evidence type="ECO:0000256" key="8">
    <source>
        <dbReference type="SAM" id="MobiDB-lite"/>
    </source>
</evidence>
<reference evidence="11 12" key="1">
    <citation type="submission" date="2019-02" db="EMBL/GenBank/DDBJ databases">
        <title>Draft genome sequences of novel Actinobacteria.</title>
        <authorList>
            <person name="Sahin N."/>
            <person name="Ay H."/>
            <person name="Saygin H."/>
        </authorList>
    </citation>
    <scope>NUCLEOTIDE SEQUENCE [LARGE SCALE GENOMIC DNA]</scope>
    <source>
        <strain evidence="11 12">KC201</strain>
    </source>
</reference>
<accession>A0A4R4MT31</accession>
<evidence type="ECO:0000313" key="12">
    <source>
        <dbReference type="Proteomes" id="UP000295157"/>
    </source>
</evidence>
<evidence type="ECO:0000256" key="6">
    <source>
        <dbReference type="ARBA" id="ARBA00023065"/>
    </source>
</evidence>
<dbReference type="Proteomes" id="UP000295157">
    <property type="component" value="Unassembled WGS sequence"/>
</dbReference>
<dbReference type="Gene3D" id="3.30.70.1450">
    <property type="entry name" value="Regulator of K+ conductance, C-terminal domain"/>
    <property type="match status" value="1"/>
</dbReference>
<keyword evidence="7 9" id="KW-0472">Membrane</keyword>
<keyword evidence="6" id="KW-0406">Ion transport</keyword>
<feature type="non-terminal residue" evidence="11">
    <location>
        <position position="1"/>
    </location>
</feature>
<evidence type="ECO:0000259" key="10">
    <source>
        <dbReference type="PROSITE" id="PS51202"/>
    </source>
</evidence>
<dbReference type="InterPro" id="IPR006037">
    <property type="entry name" value="RCK_C"/>
</dbReference>
<keyword evidence="4 9" id="KW-0812">Transmembrane</keyword>
<protein>
    <submittedName>
        <fullName evidence="11">Potassium/proton antiporter</fullName>
    </submittedName>
</protein>
<comment type="caution">
    <text evidence="11">The sequence shown here is derived from an EMBL/GenBank/DDBJ whole genome shotgun (WGS) entry which is preliminary data.</text>
</comment>
<evidence type="ECO:0000313" key="11">
    <source>
        <dbReference type="EMBL" id="TDB98373.1"/>
    </source>
</evidence>
<dbReference type="AlphaFoldDB" id="A0A4R4MT31"/>
<dbReference type="GO" id="GO:0005886">
    <property type="term" value="C:plasma membrane"/>
    <property type="evidence" value="ECO:0007669"/>
    <property type="project" value="UniProtKB-SubCell"/>
</dbReference>
<dbReference type="InterPro" id="IPR036721">
    <property type="entry name" value="RCK_C_sf"/>
</dbReference>
<dbReference type="Pfam" id="PF02080">
    <property type="entry name" value="TrkA_C"/>
    <property type="match status" value="1"/>
</dbReference>
<evidence type="ECO:0000256" key="3">
    <source>
        <dbReference type="ARBA" id="ARBA00022449"/>
    </source>
</evidence>
<keyword evidence="3" id="KW-0050">Antiport</keyword>
<dbReference type="EMBL" id="SMJZ01000244">
    <property type="protein sequence ID" value="TDB98373.1"/>
    <property type="molecule type" value="Genomic_DNA"/>
</dbReference>
<dbReference type="GO" id="GO:0008324">
    <property type="term" value="F:monoatomic cation transmembrane transporter activity"/>
    <property type="evidence" value="ECO:0007669"/>
    <property type="project" value="InterPro"/>
</dbReference>
<dbReference type="GO" id="GO:0006813">
    <property type="term" value="P:potassium ion transport"/>
    <property type="evidence" value="ECO:0007669"/>
    <property type="project" value="InterPro"/>
</dbReference>
<feature type="transmembrane region" description="Helical" evidence="9">
    <location>
        <begin position="118"/>
        <end position="144"/>
    </location>
</feature>
<feature type="compositionally biased region" description="Polar residues" evidence="8">
    <location>
        <begin position="297"/>
        <end position="307"/>
    </location>
</feature>
<keyword evidence="12" id="KW-1185">Reference proteome</keyword>
<feature type="domain" description="RCK C-terminal" evidence="10">
    <location>
        <begin position="157"/>
        <end position="238"/>
    </location>
</feature>
<feature type="compositionally biased region" description="Low complexity" evidence="8">
    <location>
        <begin position="273"/>
        <end position="291"/>
    </location>
</feature>
<evidence type="ECO:0000256" key="1">
    <source>
        <dbReference type="ARBA" id="ARBA00004651"/>
    </source>
</evidence>
<sequence length="307" mass="32351">FMAAYLAGIVLGNAVLPHRAATRSFAEGVGWLAQIGLFVMLGLLVNPSELGSALLPATVIGLVLLLVARPVSVVACLLPFRTSWREQVFVSWAGLRGAVPIVLATFPIVAAVPGSLQLLNIVFVLVVLFVLVQGPALPAVARLLGITQPGQAREVSIEAAPLDVLGADLLTLTIPPGSRLHGVEIFELRLPAPSNVVLIIRDGDTIVPEPVTLLREGDDVLIVTTSDARPQVERRLRAVARRGRLAHWYGERGDIDTDSGRAALTKGEPAQWTSGARRSPAAASSTTTTPGKEITSALWSSTTGGAR</sequence>
<evidence type="ECO:0000256" key="5">
    <source>
        <dbReference type="ARBA" id="ARBA00022989"/>
    </source>
</evidence>
<dbReference type="PANTHER" id="PTHR32507">
    <property type="entry name" value="NA(+)/H(+) ANTIPORTER 1"/>
    <property type="match status" value="1"/>
</dbReference>
<feature type="region of interest" description="Disordered" evidence="8">
    <location>
        <begin position="267"/>
        <end position="307"/>
    </location>
</feature>
<feature type="transmembrane region" description="Helical" evidence="9">
    <location>
        <begin position="92"/>
        <end position="112"/>
    </location>
</feature>
<gene>
    <name evidence="11" type="ORF">E1267_38825</name>
</gene>
<dbReference type="SUPFAM" id="SSF116726">
    <property type="entry name" value="TrkA C-terminal domain-like"/>
    <property type="match status" value="1"/>
</dbReference>
<keyword evidence="5 9" id="KW-1133">Transmembrane helix</keyword>
<feature type="transmembrane region" description="Helical" evidence="9">
    <location>
        <begin position="57"/>
        <end position="80"/>
    </location>
</feature>
<organism evidence="11 12">
    <name type="scientific">Nonomuraea longispora</name>
    <dbReference type="NCBI Taxonomy" id="1848320"/>
    <lineage>
        <taxon>Bacteria</taxon>
        <taxon>Bacillati</taxon>
        <taxon>Actinomycetota</taxon>
        <taxon>Actinomycetes</taxon>
        <taxon>Streptosporangiales</taxon>
        <taxon>Streptosporangiaceae</taxon>
        <taxon>Nonomuraea</taxon>
    </lineage>
</organism>
<keyword evidence="2" id="KW-0813">Transport</keyword>
<evidence type="ECO:0000256" key="2">
    <source>
        <dbReference type="ARBA" id="ARBA00022448"/>
    </source>
</evidence>
<evidence type="ECO:0000256" key="4">
    <source>
        <dbReference type="ARBA" id="ARBA00022692"/>
    </source>
</evidence>
<evidence type="ECO:0000256" key="9">
    <source>
        <dbReference type="SAM" id="Phobius"/>
    </source>
</evidence>
<comment type="subcellular location">
    <subcellularLocation>
        <location evidence="1">Cell membrane</location>
        <topology evidence="1">Multi-pass membrane protein</topology>
    </subcellularLocation>
</comment>
<dbReference type="GO" id="GO:1902600">
    <property type="term" value="P:proton transmembrane transport"/>
    <property type="evidence" value="ECO:0007669"/>
    <property type="project" value="InterPro"/>
</dbReference>
<evidence type="ECO:0000256" key="7">
    <source>
        <dbReference type="ARBA" id="ARBA00023136"/>
    </source>
</evidence>
<dbReference type="RefSeq" id="WP_181957897.1">
    <property type="nucleotide sequence ID" value="NZ_SMJZ01000244.1"/>
</dbReference>
<dbReference type="Pfam" id="PF00999">
    <property type="entry name" value="Na_H_Exchanger"/>
    <property type="match status" value="1"/>
</dbReference>
<name>A0A4R4MT31_9ACTN</name>
<dbReference type="PANTHER" id="PTHR32507:SF7">
    <property type="entry name" value="K(+)_H(+) ANTIPORTER NHAP2"/>
    <property type="match status" value="1"/>
</dbReference>
<feature type="transmembrane region" description="Helical" evidence="9">
    <location>
        <begin position="28"/>
        <end position="45"/>
    </location>
</feature>
<dbReference type="InterPro" id="IPR006153">
    <property type="entry name" value="Cation/H_exchanger_TM"/>
</dbReference>
<dbReference type="PROSITE" id="PS51202">
    <property type="entry name" value="RCK_C"/>
    <property type="match status" value="1"/>
</dbReference>
<dbReference type="GO" id="GO:0015297">
    <property type="term" value="F:antiporter activity"/>
    <property type="evidence" value="ECO:0007669"/>
    <property type="project" value="UniProtKB-KW"/>
</dbReference>